<keyword evidence="1" id="KW-1133">Transmembrane helix</keyword>
<keyword evidence="3" id="KW-1185">Reference proteome</keyword>
<evidence type="ECO:0000313" key="2">
    <source>
        <dbReference type="EMBL" id="MCE5172244.1"/>
    </source>
</evidence>
<proteinExistence type="predicted"/>
<comment type="caution">
    <text evidence="2">The sequence shown here is derived from an EMBL/GenBank/DDBJ whole genome shotgun (WGS) entry which is preliminary data.</text>
</comment>
<accession>A0ABS8YM37</accession>
<feature type="transmembrane region" description="Helical" evidence="1">
    <location>
        <begin position="50"/>
        <end position="69"/>
    </location>
</feature>
<dbReference type="Proteomes" id="UP001199916">
    <property type="component" value="Unassembled WGS sequence"/>
</dbReference>
<evidence type="ECO:0000313" key="3">
    <source>
        <dbReference type="Proteomes" id="UP001199916"/>
    </source>
</evidence>
<gene>
    <name evidence="2" type="ORF">LQV63_23475</name>
</gene>
<keyword evidence="1" id="KW-0812">Transmembrane</keyword>
<evidence type="ECO:0000256" key="1">
    <source>
        <dbReference type="SAM" id="Phobius"/>
    </source>
</evidence>
<keyword evidence="1" id="KW-0472">Membrane</keyword>
<dbReference type="EMBL" id="JAJNBZ010000026">
    <property type="protein sequence ID" value="MCE5172244.1"/>
    <property type="molecule type" value="Genomic_DNA"/>
</dbReference>
<name>A0ABS8YM37_9BACL</name>
<organism evidence="2 3">
    <name type="scientific">Paenibacillus profundus</name>
    <dbReference type="NCBI Taxonomy" id="1173085"/>
    <lineage>
        <taxon>Bacteria</taxon>
        <taxon>Bacillati</taxon>
        <taxon>Bacillota</taxon>
        <taxon>Bacilli</taxon>
        <taxon>Bacillales</taxon>
        <taxon>Paenibacillaceae</taxon>
        <taxon>Paenibacillus</taxon>
    </lineage>
</organism>
<reference evidence="2 3" key="1">
    <citation type="submission" date="2021-11" db="EMBL/GenBank/DDBJ databases">
        <title>Draft genome sequence of Paenibacillus profundus YoMME, a new Gram-positive bacteria with exoelectrogenic properties.</title>
        <authorList>
            <person name="Hubenova Y."/>
            <person name="Hubenova E."/>
            <person name="Manasiev Y."/>
            <person name="Peykov S."/>
            <person name="Mitov M."/>
        </authorList>
    </citation>
    <scope>NUCLEOTIDE SEQUENCE [LARGE SCALE GENOMIC DNA]</scope>
    <source>
        <strain evidence="2 3">YoMME</strain>
    </source>
</reference>
<protein>
    <submittedName>
        <fullName evidence="2">6-phosphogluconate dehydrogenase</fullName>
    </submittedName>
</protein>
<sequence>MKQIGADMKMKYRIKYPTRTKMIMAVSVLFSVAMLQVAMMAERTFPVLFFMQLAVMAILVVSLVIEAFVRLGKRTLEIRDGSETLNINGYQLDANQIQMIKVKGYQHAAIGLQLKGKKAVSAKCCFKFVDAKHTQELLKWAERNKIQVTNTYFMTWV</sequence>